<protein>
    <submittedName>
        <fullName evidence="2">Uncharacterized protein</fullName>
    </submittedName>
</protein>
<evidence type="ECO:0000313" key="2">
    <source>
        <dbReference type="EMBL" id="SEF55742.1"/>
    </source>
</evidence>
<sequence>MRTWFQPEETEEFEAAKDLLVRRCLTWAEEHGRPADGLVLATAVDARHESRDGRLAYWDDEQVRRFLLRYVPHHVVAPRDLLDAAPDILRTLLDYLDATGLRDPRGTTTPEAFAQAVAEYPSALDDPTRQGLAKFWAQKALDHDVDFTDPAAFERFRQDIEAGRIDYDQAVLDQLVEARFHGTGLDEERAFPQPPITLPPAADLTEAATQSQTVQHLITLATWAGTEGRPLTKTGNLPLAAARELSTVLGTGEEQFQARSAAELPRLTLLLAWAKKLRLTRTAKGRLFQVTKAAPLLRDPETLWQQAFEALPYLGRAVTGQPGSLLADAFDLILPDVLNTIYGMDDMPVIRLQETVWLACQEYFVLDDKEEHIRDVLRRETAEDLTRTLEVLSDLGAIDLFHGPADPLYSSDLDHEDQELPPDAIKRLRKGLTAPDLPQIRLTPLGRRAVRDHLLSEGRDAPLLGALATTPPSGLLGVISQHYAPEDITTELNGWLTHPGQTVETLLQAIRDCPFRSRTAALLNLLTEALPQGRTLLTDLRHDPTLGPAVLTFLVDEGELDPESLSEREHLLLGAENFLSLLEVGGPEVLIEQLRGMAGGDAYEFVEAVLASGHHDAVGLQELRVLVAEPLRATSRHPLRLIPTTPPGAKGRRKKRKR</sequence>
<dbReference type="OrthoDB" id="3578774at2"/>
<dbReference type="Proteomes" id="UP000236732">
    <property type="component" value="Unassembled WGS sequence"/>
</dbReference>
<accession>A0A1H5SYQ0</accession>
<name>A0A1H5SYQ0_9ACTN</name>
<feature type="region of interest" description="Disordered" evidence="1">
    <location>
        <begin position="637"/>
        <end position="658"/>
    </location>
</feature>
<dbReference type="AlphaFoldDB" id="A0A1H5SYQ0"/>
<dbReference type="EMBL" id="FNVT01000001">
    <property type="protein sequence ID" value="SEF55742.1"/>
    <property type="molecule type" value="Genomic_DNA"/>
</dbReference>
<gene>
    <name evidence="2" type="ORF">SAMN05444920_10165</name>
</gene>
<keyword evidence="3" id="KW-1185">Reference proteome</keyword>
<evidence type="ECO:0000256" key="1">
    <source>
        <dbReference type="SAM" id="MobiDB-lite"/>
    </source>
</evidence>
<organism evidence="2 3">
    <name type="scientific">Nonomuraea solani</name>
    <dbReference type="NCBI Taxonomy" id="1144553"/>
    <lineage>
        <taxon>Bacteria</taxon>
        <taxon>Bacillati</taxon>
        <taxon>Actinomycetota</taxon>
        <taxon>Actinomycetes</taxon>
        <taxon>Streptosporangiales</taxon>
        <taxon>Streptosporangiaceae</taxon>
        <taxon>Nonomuraea</taxon>
    </lineage>
</organism>
<dbReference type="RefSeq" id="WP_103953679.1">
    <property type="nucleotide sequence ID" value="NZ_FNVT01000001.1"/>
</dbReference>
<proteinExistence type="predicted"/>
<reference evidence="2 3" key="1">
    <citation type="submission" date="2016-10" db="EMBL/GenBank/DDBJ databases">
        <authorList>
            <person name="de Groot N.N."/>
        </authorList>
    </citation>
    <scope>NUCLEOTIDE SEQUENCE [LARGE SCALE GENOMIC DNA]</scope>
    <source>
        <strain evidence="2 3">CGMCC 4.7037</strain>
    </source>
</reference>
<evidence type="ECO:0000313" key="3">
    <source>
        <dbReference type="Proteomes" id="UP000236732"/>
    </source>
</evidence>